<dbReference type="RefSeq" id="WP_013580987.1">
    <property type="nucleotide sequence ID" value="NC_015064.1"/>
</dbReference>
<dbReference type="PaxDb" id="1198114-AciX9_2647"/>
<name>E8WWK8_GRATM</name>
<keyword evidence="2" id="KW-1185">Reference proteome</keyword>
<reference evidence="2" key="1">
    <citation type="submission" date="2011-01" db="EMBL/GenBank/DDBJ databases">
        <title>Complete sequence of chromosome of Acidobacterium sp. MP5ACTX9.</title>
        <authorList>
            <consortium name="US DOE Joint Genome Institute"/>
            <person name="Lucas S."/>
            <person name="Copeland A."/>
            <person name="Lapidus A."/>
            <person name="Cheng J.-F."/>
            <person name="Goodwin L."/>
            <person name="Pitluck S."/>
            <person name="Teshima H."/>
            <person name="Detter J.C."/>
            <person name="Han C."/>
            <person name="Tapia R."/>
            <person name="Land M."/>
            <person name="Hauser L."/>
            <person name="Kyrpides N."/>
            <person name="Ivanova N."/>
            <person name="Ovchinnikova G."/>
            <person name="Pagani I."/>
            <person name="Rawat S.R."/>
            <person name="Mannisto M."/>
            <person name="Haggblom M.M."/>
            <person name="Woyke T."/>
        </authorList>
    </citation>
    <scope>NUCLEOTIDE SEQUENCE [LARGE SCALE GENOMIC DNA]</scope>
    <source>
        <strain evidence="2">MP5ACTX9</strain>
    </source>
</reference>
<dbReference type="KEGG" id="acm:AciX9_2647"/>
<proteinExistence type="predicted"/>
<dbReference type="Proteomes" id="UP000000343">
    <property type="component" value="Chromosome"/>
</dbReference>
<organism evidence="2">
    <name type="scientific">Granulicella tundricola (strain ATCC BAA-1859 / DSM 23138 / MP5ACTX9)</name>
    <dbReference type="NCBI Taxonomy" id="1198114"/>
    <lineage>
        <taxon>Bacteria</taxon>
        <taxon>Pseudomonadati</taxon>
        <taxon>Acidobacteriota</taxon>
        <taxon>Terriglobia</taxon>
        <taxon>Terriglobales</taxon>
        <taxon>Acidobacteriaceae</taxon>
        <taxon>Granulicella</taxon>
    </lineage>
</organism>
<dbReference type="STRING" id="1198114.AciX9_2647"/>
<dbReference type="EMBL" id="CP002480">
    <property type="protein sequence ID" value="ADW69672.1"/>
    <property type="molecule type" value="Genomic_DNA"/>
</dbReference>
<evidence type="ECO:0000313" key="1">
    <source>
        <dbReference type="EMBL" id="ADW69672.1"/>
    </source>
</evidence>
<protein>
    <submittedName>
        <fullName evidence="1">Uncharacterized protein</fullName>
    </submittedName>
</protein>
<gene>
    <name evidence="1" type="ordered locus">AciX9_2647</name>
</gene>
<dbReference type="AlphaFoldDB" id="E8WWK8"/>
<evidence type="ECO:0000313" key="2">
    <source>
        <dbReference type="Proteomes" id="UP000000343"/>
    </source>
</evidence>
<accession>E8WWK8</accession>
<dbReference type="HOGENOM" id="CLU_2219410_0_0_0"/>
<sequence>MNDKEIPGSQKPIDDTTIAETTEGSASYSGQPDDLHDLFAVHASANPDEEDPLAALRSDPNYSALIRDLEYIAKQARLLFEPAQEAPSDEVWNKIQSQLGTKLPEA</sequence>